<comment type="caution">
    <text evidence="2">The sequence shown here is derived from an EMBL/GenBank/DDBJ whole genome shotgun (WGS) entry which is preliminary data.</text>
</comment>
<accession>A0ABQ7N493</accession>
<dbReference type="InterPro" id="IPR012337">
    <property type="entry name" value="RNaseH-like_sf"/>
</dbReference>
<sequence length="108" mass="11597">MSPGKKAAWHVASPLMAKGLAIREALIFCKAHGLQTCRLESDCSHLIKALNRKGPLTELHGVLSDIAKLSSSPPLSISFAWIPKNQNIVADSLAKTAICMVETFMAPT</sequence>
<dbReference type="Pfam" id="PF13456">
    <property type="entry name" value="RVT_3"/>
    <property type="match status" value="1"/>
</dbReference>
<gene>
    <name evidence="2" type="primary">A03p040340.1_BraROA</name>
    <name evidence="2" type="ORF">IGI04_011841</name>
</gene>
<organism evidence="2 3">
    <name type="scientific">Brassica rapa subsp. trilocularis</name>
    <dbReference type="NCBI Taxonomy" id="1813537"/>
    <lineage>
        <taxon>Eukaryota</taxon>
        <taxon>Viridiplantae</taxon>
        <taxon>Streptophyta</taxon>
        <taxon>Embryophyta</taxon>
        <taxon>Tracheophyta</taxon>
        <taxon>Spermatophyta</taxon>
        <taxon>Magnoliopsida</taxon>
        <taxon>eudicotyledons</taxon>
        <taxon>Gunneridae</taxon>
        <taxon>Pentapetalae</taxon>
        <taxon>rosids</taxon>
        <taxon>malvids</taxon>
        <taxon>Brassicales</taxon>
        <taxon>Brassicaceae</taxon>
        <taxon>Brassiceae</taxon>
        <taxon>Brassica</taxon>
    </lineage>
</organism>
<dbReference type="PANTHER" id="PTHR47074:SF11">
    <property type="entry name" value="REVERSE TRANSCRIPTASE-LIKE PROTEIN"/>
    <property type="match status" value="1"/>
</dbReference>
<reference evidence="2 3" key="1">
    <citation type="submission" date="2021-03" db="EMBL/GenBank/DDBJ databases">
        <authorList>
            <person name="King G.J."/>
            <person name="Bancroft I."/>
            <person name="Baten A."/>
            <person name="Bloomfield J."/>
            <person name="Borpatragohain P."/>
            <person name="He Z."/>
            <person name="Irish N."/>
            <person name="Irwin J."/>
            <person name="Liu K."/>
            <person name="Mauleon R.P."/>
            <person name="Moore J."/>
            <person name="Morris R."/>
            <person name="Ostergaard L."/>
            <person name="Wang B."/>
            <person name="Wells R."/>
        </authorList>
    </citation>
    <scope>NUCLEOTIDE SEQUENCE [LARGE SCALE GENOMIC DNA]</scope>
    <source>
        <strain evidence="2">R-o-18</strain>
        <tissue evidence="2">Leaf</tissue>
    </source>
</reference>
<keyword evidence="3" id="KW-1185">Reference proteome</keyword>
<dbReference type="InterPro" id="IPR002156">
    <property type="entry name" value="RNaseH_domain"/>
</dbReference>
<dbReference type="InterPro" id="IPR052929">
    <property type="entry name" value="RNase_H-like_EbsB-rel"/>
</dbReference>
<evidence type="ECO:0000313" key="2">
    <source>
        <dbReference type="EMBL" id="KAG5405722.1"/>
    </source>
</evidence>
<dbReference type="Proteomes" id="UP000823674">
    <property type="component" value="Chromosome A03"/>
</dbReference>
<evidence type="ECO:0000259" key="1">
    <source>
        <dbReference type="Pfam" id="PF13456"/>
    </source>
</evidence>
<feature type="domain" description="RNase H type-1" evidence="1">
    <location>
        <begin position="10"/>
        <end position="97"/>
    </location>
</feature>
<dbReference type="CDD" id="cd06222">
    <property type="entry name" value="RNase_H_like"/>
    <property type="match status" value="1"/>
</dbReference>
<dbReference type="SUPFAM" id="SSF53098">
    <property type="entry name" value="Ribonuclease H-like"/>
    <property type="match status" value="1"/>
</dbReference>
<dbReference type="PANTHER" id="PTHR47074">
    <property type="entry name" value="BNAC02G40300D PROTEIN"/>
    <property type="match status" value="1"/>
</dbReference>
<dbReference type="InterPro" id="IPR036397">
    <property type="entry name" value="RNaseH_sf"/>
</dbReference>
<name>A0ABQ7N493_BRACM</name>
<proteinExistence type="predicted"/>
<dbReference type="EMBL" id="JADBGQ010000003">
    <property type="protein sequence ID" value="KAG5405722.1"/>
    <property type="molecule type" value="Genomic_DNA"/>
</dbReference>
<dbReference type="InterPro" id="IPR044730">
    <property type="entry name" value="RNase_H-like_dom_plant"/>
</dbReference>
<dbReference type="Gene3D" id="3.30.420.10">
    <property type="entry name" value="Ribonuclease H-like superfamily/Ribonuclease H"/>
    <property type="match status" value="1"/>
</dbReference>
<protein>
    <recommendedName>
        <fullName evidence="1">RNase H type-1 domain-containing protein</fullName>
    </recommendedName>
</protein>
<evidence type="ECO:0000313" key="3">
    <source>
        <dbReference type="Proteomes" id="UP000823674"/>
    </source>
</evidence>